<dbReference type="EMBL" id="AAZO01002989">
    <property type="status" value="NOT_ANNOTATED_CDS"/>
    <property type="molecule type" value="Genomic_DNA"/>
</dbReference>
<dbReference type="SMART" id="SM00271">
    <property type="entry name" value="DnaJ"/>
    <property type="match status" value="1"/>
</dbReference>
<dbReference type="EMBL" id="DS235239">
    <property type="protein sequence ID" value="EEB13782.1"/>
    <property type="molecule type" value="Genomic_DNA"/>
</dbReference>
<dbReference type="GO" id="GO:0005634">
    <property type="term" value="C:nucleus"/>
    <property type="evidence" value="ECO:0007669"/>
    <property type="project" value="UniProtKB-SubCell"/>
</dbReference>
<proteinExistence type="predicted"/>
<dbReference type="Pfam" id="PF00226">
    <property type="entry name" value="DnaJ"/>
    <property type="match status" value="1"/>
</dbReference>
<dbReference type="SUPFAM" id="SSF46565">
    <property type="entry name" value="Chaperone J-domain"/>
    <property type="match status" value="1"/>
</dbReference>
<reference evidence="12" key="1">
    <citation type="submission" date="2007-04" db="EMBL/GenBank/DDBJ databases">
        <title>Annotation of Pediculus humanus corporis strain USDA.</title>
        <authorList>
            <person name="Kirkness E."/>
            <person name="Hannick L."/>
            <person name="Hass B."/>
            <person name="Bruggner R."/>
            <person name="Lawson D."/>
            <person name="Bidwell S."/>
            <person name="Joardar V."/>
            <person name="Caler E."/>
            <person name="Walenz B."/>
            <person name="Inman J."/>
            <person name="Schobel S."/>
            <person name="Galinsky K."/>
            <person name="Amedeo P."/>
            <person name="Strausberg R."/>
        </authorList>
    </citation>
    <scope>NUCLEOTIDE SEQUENCE</scope>
    <source>
        <strain evidence="12">USDA</strain>
    </source>
</reference>
<evidence type="ECO:0000256" key="7">
    <source>
        <dbReference type="SAM" id="Phobius"/>
    </source>
</evidence>
<evidence type="ECO:0000256" key="6">
    <source>
        <dbReference type="ARBA" id="ARBA00037847"/>
    </source>
</evidence>
<dbReference type="InterPro" id="IPR017884">
    <property type="entry name" value="SANT_dom"/>
</dbReference>
<dbReference type="SMART" id="SM00717">
    <property type="entry name" value="SANT"/>
    <property type="match status" value="2"/>
</dbReference>
<dbReference type="InParanoid" id="E0VK76"/>
<dbReference type="InterPro" id="IPR001005">
    <property type="entry name" value="SANT/Myb"/>
</dbReference>
<keyword evidence="5 7" id="KW-0472">Membrane</keyword>
<dbReference type="GO" id="GO:0012505">
    <property type="term" value="C:endomembrane system"/>
    <property type="evidence" value="ECO:0007669"/>
    <property type="project" value="UniProtKB-SubCell"/>
</dbReference>
<sequence length="442" mass="51718">MNFFKLEFIAVYVVVANLLSSVKCWDSEELELFDLVEEVNTNFYTLLGVVQNSDSKTIRHAFRNLSLKLHPDKNDAPDADIKFRQLVAVHEVLRDPVKRKRYDEVLENGLPDWRHPVYYYRRVRKMGLAEMLIIVFTIVTIGQYIVSWAAYLEKKYIVEEFVSAEKKRLQKKQKKGKLEGNLPDMTIAIPKPSLLNTLPFQIPKLLWVFFTCIPLSIKLLTSYFIQNKKIEVYEEQEESDESEPEVLSKGPRRRRNFMIPQVNNESKLNGDCLNEMSGKSDEIKQETQSYPIKGGLWTDDDLSDLIKYVNKYPPGMNKRWEKIAEVMNRSVGEVTFMAKKVKENMITKNDAVEEINDESKKIKTKGGKFAGLEDVKKKEWDQVQQKALEEALLKFPKQCSERWEKIAKFVPGKTKEECILRYKQLHEIIRKKKETEVQQNFT</sequence>
<dbReference type="OMA" id="AAYWERK"/>
<dbReference type="SUPFAM" id="SSF46689">
    <property type="entry name" value="Homeodomain-like"/>
    <property type="match status" value="2"/>
</dbReference>
<dbReference type="HOGENOM" id="CLU_036945_2_0_1"/>
<evidence type="ECO:0000256" key="5">
    <source>
        <dbReference type="ARBA" id="ARBA00023136"/>
    </source>
</evidence>
<dbReference type="InterPro" id="IPR018253">
    <property type="entry name" value="DnaJ_domain_CS"/>
</dbReference>
<keyword evidence="2 7" id="KW-0812">Transmembrane</keyword>
<dbReference type="Gene3D" id="1.10.10.60">
    <property type="entry name" value="Homeodomain-like"/>
    <property type="match status" value="2"/>
</dbReference>
<feature type="transmembrane region" description="Helical" evidence="7">
    <location>
        <begin position="131"/>
        <end position="151"/>
    </location>
</feature>
<dbReference type="Proteomes" id="UP000009046">
    <property type="component" value="Unassembled WGS sequence"/>
</dbReference>
<dbReference type="GeneID" id="8235253"/>
<dbReference type="OrthoDB" id="1420887at2759"/>
<evidence type="ECO:0000256" key="3">
    <source>
        <dbReference type="ARBA" id="ARBA00022729"/>
    </source>
</evidence>
<dbReference type="InterPro" id="IPR036869">
    <property type="entry name" value="J_dom_sf"/>
</dbReference>
<dbReference type="AlphaFoldDB" id="E0VK76"/>
<feature type="chain" id="PRO_5014570130" description="DnaJ homolog subfamily C member 1" evidence="8">
    <location>
        <begin position="25"/>
        <end position="442"/>
    </location>
</feature>
<dbReference type="PROSITE" id="PS50090">
    <property type="entry name" value="MYB_LIKE"/>
    <property type="match status" value="1"/>
</dbReference>
<keyword evidence="3 8" id="KW-0732">Signal</keyword>
<feature type="domain" description="Myb-like" evidence="10">
    <location>
        <begin position="372"/>
        <end position="426"/>
    </location>
</feature>
<evidence type="ECO:0000313" key="13">
    <source>
        <dbReference type="EnsemblMetazoa" id="PHUM258010-PA"/>
    </source>
</evidence>
<dbReference type="KEGG" id="phu:Phum_PHUM258010"/>
<dbReference type="EnsemblMetazoa" id="PHUM258010-RA">
    <property type="protein sequence ID" value="PHUM258010-PA"/>
    <property type="gene ID" value="PHUM258010"/>
</dbReference>
<evidence type="ECO:0000256" key="8">
    <source>
        <dbReference type="SAM" id="SignalP"/>
    </source>
</evidence>
<protein>
    <recommendedName>
        <fullName evidence="15">DnaJ homolog subfamily C member 1</fullName>
    </recommendedName>
</protein>
<evidence type="ECO:0000256" key="2">
    <source>
        <dbReference type="ARBA" id="ARBA00022692"/>
    </source>
</evidence>
<dbReference type="InterPro" id="IPR009057">
    <property type="entry name" value="Homeodomain-like_sf"/>
</dbReference>
<dbReference type="PROSITE" id="PS00636">
    <property type="entry name" value="DNAJ_1"/>
    <property type="match status" value="1"/>
</dbReference>
<evidence type="ECO:0000259" key="9">
    <source>
        <dbReference type="PROSITE" id="PS50076"/>
    </source>
</evidence>
<dbReference type="Gene3D" id="1.10.287.110">
    <property type="entry name" value="DnaJ domain"/>
    <property type="match status" value="1"/>
</dbReference>
<comment type="subcellular location">
    <subcellularLocation>
        <location evidence="6">Endomembrane system</location>
        <topology evidence="6">Single-pass membrane protein</topology>
    </subcellularLocation>
    <subcellularLocation>
        <location evidence="1">Nucleus</location>
    </subcellularLocation>
</comment>
<feature type="domain" description="SANT" evidence="11">
    <location>
        <begin position="388"/>
        <end position="430"/>
    </location>
</feature>
<dbReference type="InterPro" id="IPR052606">
    <property type="entry name" value="DnaJ_domain_protein"/>
</dbReference>
<dbReference type="FunCoup" id="E0VK76">
    <property type="interactions" value="1147"/>
</dbReference>
<reference evidence="12" key="2">
    <citation type="submission" date="2007-04" db="EMBL/GenBank/DDBJ databases">
        <title>The genome of the human body louse.</title>
        <authorList>
            <consortium name="The Human Body Louse Genome Consortium"/>
            <person name="Kirkness E."/>
            <person name="Walenz B."/>
            <person name="Hass B."/>
            <person name="Bruggner R."/>
            <person name="Strausberg R."/>
        </authorList>
    </citation>
    <scope>NUCLEOTIDE SEQUENCE</scope>
    <source>
        <strain evidence="12">USDA</strain>
    </source>
</reference>
<organism>
    <name type="scientific">Pediculus humanus subsp. corporis</name>
    <name type="common">Body louse</name>
    <dbReference type="NCBI Taxonomy" id="121224"/>
    <lineage>
        <taxon>Eukaryota</taxon>
        <taxon>Metazoa</taxon>
        <taxon>Ecdysozoa</taxon>
        <taxon>Arthropoda</taxon>
        <taxon>Hexapoda</taxon>
        <taxon>Insecta</taxon>
        <taxon>Pterygota</taxon>
        <taxon>Neoptera</taxon>
        <taxon>Paraneoptera</taxon>
        <taxon>Psocodea</taxon>
        <taxon>Troctomorpha</taxon>
        <taxon>Phthiraptera</taxon>
        <taxon>Anoplura</taxon>
        <taxon>Pediculidae</taxon>
        <taxon>Pediculus</taxon>
    </lineage>
</organism>
<gene>
    <name evidence="13" type="primary">8235253</name>
    <name evidence="12" type="ORF">Phum_PHUM258010</name>
</gene>
<evidence type="ECO:0000256" key="4">
    <source>
        <dbReference type="ARBA" id="ARBA00022989"/>
    </source>
</evidence>
<keyword evidence="14" id="KW-1185">Reference proteome</keyword>
<dbReference type="CDD" id="cd06257">
    <property type="entry name" value="DnaJ"/>
    <property type="match status" value="1"/>
</dbReference>
<dbReference type="PANTHER" id="PTHR44653:SF2">
    <property type="entry name" value="DNAJ HOMOLOG SUBFAMILY C MEMBER 1"/>
    <property type="match status" value="1"/>
</dbReference>
<dbReference type="eggNOG" id="KOG0724">
    <property type="taxonomic scope" value="Eukaryota"/>
</dbReference>
<dbReference type="CDD" id="cd00167">
    <property type="entry name" value="SANT"/>
    <property type="match status" value="2"/>
</dbReference>
<evidence type="ECO:0008006" key="15">
    <source>
        <dbReference type="Google" id="ProtNLM"/>
    </source>
</evidence>
<feature type="signal peptide" evidence="8">
    <location>
        <begin position="1"/>
        <end position="24"/>
    </location>
</feature>
<dbReference type="STRING" id="121224.E0VK76"/>
<evidence type="ECO:0000313" key="14">
    <source>
        <dbReference type="Proteomes" id="UP000009046"/>
    </source>
</evidence>
<dbReference type="VEuPathDB" id="VectorBase:PHUM258010"/>
<dbReference type="PRINTS" id="PR00625">
    <property type="entry name" value="JDOMAIN"/>
</dbReference>
<dbReference type="PROSITE" id="PS50076">
    <property type="entry name" value="DNAJ_2"/>
    <property type="match status" value="1"/>
</dbReference>
<feature type="domain" description="J" evidence="9">
    <location>
        <begin position="42"/>
        <end position="106"/>
    </location>
</feature>
<evidence type="ECO:0000313" key="12">
    <source>
        <dbReference type="EMBL" id="EEB13782.1"/>
    </source>
</evidence>
<evidence type="ECO:0000256" key="1">
    <source>
        <dbReference type="ARBA" id="ARBA00004123"/>
    </source>
</evidence>
<reference evidence="13" key="3">
    <citation type="submission" date="2020-05" db="UniProtKB">
        <authorList>
            <consortium name="EnsemblMetazoa"/>
        </authorList>
    </citation>
    <scope>IDENTIFICATION</scope>
    <source>
        <strain evidence="13">USDA</strain>
    </source>
</reference>
<dbReference type="CTD" id="8235253"/>
<dbReference type="FunFam" id="1.10.10.60:FF:000416">
    <property type="entry name" value="Myb family transcription factor"/>
    <property type="match status" value="1"/>
</dbReference>
<keyword evidence="4 7" id="KW-1133">Transmembrane helix</keyword>
<evidence type="ECO:0000259" key="10">
    <source>
        <dbReference type="PROSITE" id="PS50090"/>
    </source>
</evidence>
<dbReference type="Pfam" id="PF23082">
    <property type="entry name" value="Myb_DNA-binding_2"/>
    <property type="match status" value="2"/>
</dbReference>
<evidence type="ECO:0000259" key="11">
    <source>
        <dbReference type="PROSITE" id="PS51293"/>
    </source>
</evidence>
<dbReference type="PROSITE" id="PS51293">
    <property type="entry name" value="SANT"/>
    <property type="match status" value="1"/>
</dbReference>
<dbReference type="RefSeq" id="XP_002426520.1">
    <property type="nucleotide sequence ID" value="XM_002426475.1"/>
</dbReference>
<accession>E0VK76</accession>
<dbReference type="InterPro" id="IPR001623">
    <property type="entry name" value="DnaJ_domain"/>
</dbReference>
<name>E0VK76_PEDHC</name>
<dbReference type="PANTHER" id="PTHR44653">
    <property type="entry name" value="DNAJ HOMOLOG SUBFAMILY C MEMBER 1"/>
    <property type="match status" value="1"/>
</dbReference>